<dbReference type="RefSeq" id="WP_260574473.1">
    <property type="nucleotide sequence ID" value="NZ_CP104205.1"/>
</dbReference>
<feature type="chain" id="PRO_5045150384" evidence="1">
    <location>
        <begin position="22"/>
        <end position="252"/>
    </location>
</feature>
<evidence type="ECO:0000313" key="3">
    <source>
        <dbReference type="Proteomes" id="UP001059209"/>
    </source>
</evidence>
<evidence type="ECO:0000313" key="2">
    <source>
        <dbReference type="EMBL" id="UWX55965.1"/>
    </source>
</evidence>
<keyword evidence="1" id="KW-0732">Signal</keyword>
<dbReference type="Pfam" id="PF19515">
    <property type="entry name" value="DUF6048"/>
    <property type="match status" value="1"/>
</dbReference>
<dbReference type="EMBL" id="CP104205">
    <property type="protein sequence ID" value="UWX55965.1"/>
    <property type="molecule type" value="Genomic_DNA"/>
</dbReference>
<gene>
    <name evidence="2" type="ORF">NYZ99_06350</name>
</gene>
<keyword evidence="3" id="KW-1185">Reference proteome</keyword>
<accession>A0ABY5YBZ7</accession>
<dbReference type="Proteomes" id="UP001059209">
    <property type="component" value="Chromosome"/>
</dbReference>
<feature type="signal peptide" evidence="1">
    <location>
        <begin position="1"/>
        <end position="21"/>
    </location>
</feature>
<protein>
    <submittedName>
        <fullName evidence="2">DUF6048 family protein</fullName>
    </submittedName>
</protein>
<proteinExistence type="predicted"/>
<reference evidence="2" key="1">
    <citation type="submission" date="2022-09" db="EMBL/GenBank/DDBJ databases">
        <title>Maribacter litopenaei sp. nov., isolated from the intestinal tract of the Pacific White Shrimp, Litopenaeus vannamei.</title>
        <authorList>
            <person name="Kim S.Y."/>
            <person name="Hwang C.Y."/>
        </authorList>
    </citation>
    <scope>NUCLEOTIDE SEQUENCE</scope>
    <source>
        <strain evidence="2">HL-LV01</strain>
    </source>
</reference>
<sequence length="252" mass="28645">MSKYFTSVFFLFGLMFGFAQSNPIDTQPKDTAEYRQSYGLRAGIDLSRPLMSSLNDDYTGFEIVADYRLTNTLYLAAELGTEDKTKQEDLYNFTTTGSYIKVGVDNNTYDNWYGEQNLLYYGGRLAYSTFSRTLNNYQYFNSNRYWNTDGFGQGSSISEEFSGRSAIWVEALFGTKVELFANIFLGASIRMGFLVSDSDGGDARFPNLWIPGFNKVTDGTKFGVGYNYSISYFLPLYKKKKSPEEVSDEINE</sequence>
<evidence type="ECO:0000256" key="1">
    <source>
        <dbReference type="SAM" id="SignalP"/>
    </source>
</evidence>
<name>A0ABY5YBZ7_9FLAO</name>
<dbReference type="InterPro" id="IPR046111">
    <property type="entry name" value="DUF6048"/>
</dbReference>
<organism evidence="2 3">
    <name type="scientific">Maribacter litopenaei</name>
    <dbReference type="NCBI Taxonomy" id="2976127"/>
    <lineage>
        <taxon>Bacteria</taxon>
        <taxon>Pseudomonadati</taxon>
        <taxon>Bacteroidota</taxon>
        <taxon>Flavobacteriia</taxon>
        <taxon>Flavobacteriales</taxon>
        <taxon>Flavobacteriaceae</taxon>
        <taxon>Maribacter</taxon>
    </lineage>
</organism>